<organism evidence="2 3">
    <name type="scientific">Byssothecium circinans</name>
    <dbReference type="NCBI Taxonomy" id="147558"/>
    <lineage>
        <taxon>Eukaryota</taxon>
        <taxon>Fungi</taxon>
        <taxon>Dikarya</taxon>
        <taxon>Ascomycota</taxon>
        <taxon>Pezizomycotina</taxon>
        <taxon>Dothideomycetes</taxon>
        <taxon>Pleosporomycetidae</taxon>
        <taxon>Pleosporales</taxon>
        <taxon>Massarineae</taxon>
        <taxon>Massarinaceae</taxon>
        <taxon>Byssothecium</taxon>
    </lineage>
</organism>
<feature type="transmembrane region" description="Helical" evidence="1">
    <location>
        <begin position="125"/>
        <end position="153"/>
    </location>
</feature>
<evidence type="ECO:0000256" key="1">
    <source>
        <dbReference type="SAM" id="Phobius"/>
    </source>
</evidence>
<dbReference type="AlphaFoldDB" id="A0A6A5T9M5"/>
<proteinExistence type="predicted"/>
<evidence type="ECO:0000313" key="3">
    <source>
        <dbReference type="Proteomes" id="UP000800035"/>
    </source>
</evidence>
<name>A0A6A5T9M5_9PLEO</name>
<dbReference type="OrthoDB" id="3756114at2759"/>
<feature type="transmembrane region" description="Helical" evidence="1">
    <location>
        <begin position="12"/>
        <end position="31"/>
    </location>
</feature>
<keyword evidence="1" id="KW-0812">Transmembrane</keyword>
<protein>
    <submittedName>
        <fullName evidence="2">Uncharacterized protein</fullName>
    </submittedName>
</protein>
<evidence type="ECO:0000313" key="2">
    <source>
        <dbReference type="EMBL" id="KAF1948449.1"/>
    </source>
</evidence>
<reference evidence="2" key="1">
    <citation type="journal article" date="2020" name="Stud. Mycol.">
        <title>101 Dothideomycetes genomes: a test case for predicting lifestyles and emergence of pathogens.</title>
        <authorList>
            <person name="Haridas S."/>
            <person name="Albert R."/>
            <person name="Binder M."/>
            <person name="Bloem J."/>
            <person name="Labutti K."/>
            <person name="Salamov A."/>
            <person name="Andreopoulos B."/>
            <person name="Baker S."/>
            <person name="Barry K."/>
            <person name="Bills G."/>
            <person name="Bluhm B."/>
            <person name="Cannon C."/>
            <person name="Castanera R."/>
            <person name="Culley D."/>
            <person name="Daum C."/>
            <person name="Ezra D."/>
            <person name="Gonzalez J."/>
            <person name="Henrissat B."/>
            <person name="Kuo A."/>
            <person name="Liang C."/>
            <person name="Lipzen A."/>
            <person name="Lutzoni F."/>
            <person name="Magnuson J."/>
            <person name="Mondo S."/>
            <person name="Nolan M."/>
            <person name="Ohm R."/>
            <person name="Pangilinan J."/>
            <person name="Park H.-J."/>
            <person name="Ramirez L."/>
            <person name="Alfaro M."/>
            <person name="Sun H."/>
            <person name="Tritt A."/>
            <person name="Yoshinaga Y."/>
            <person name="Zwiers L.-H."/>
            <person name="Turgeon B."/>
            <person name="Goodwin S."/>
            <person name="Spatafora J."/>
            <person name="Crous P."/>
            <person name="Grigoriev I."/>
        </authorList>
    </citation>
    <scope>NUCLEOTIDE SEQUENCE</scope>
    <source>
        <strain evidence="2">CBS 675.92</strain>
    </source>
</reference>
<dbReference type="EMBL" id="ML977058">
    <property type="protein sequence ID" value="KAF1948449.1"/>
    <property type="molecule type" value="Genomic_DNA"/>
</dbReference>
<feature type="transmembrane region" description="Helical" evidence="1">
    <location>
        <begin position="189"/>
        <end position="207"/>
    </location>
</feature>
<accession>A0A6A5T9M5</accession>
<keyword evidence="1" id="KW-1133">Transmembrane helix</keyword>
<dbReference type="Proteomes" id="UP000800035">
    <property type="component" value="Unassembled WGS sequence"/>
</dbReference>
<feature type="transmembrane region" description="Helical" evidence="1">
    <location>
        <begin position="38"/>
        <end position="57"/>
    </location>
</feature>
<keyword evidence="1" id="KW-0472">Membrane</keyword>
<keyword evidence="3" id="KW-1185">Reference proteome</keyword>
<gene>
    <name evidence="2" type="ORF">CC80DRAFT_498219</name>
</gene>
<sequence length="220" mass="24749">MDPTAQPPAWRAYIHLYLPLLTSILLILFVANPFAHRLPIAASAIPTYLIGSLVYPANRPPTSEQSIRFTRKHDLYRAAVLFTYGRILGTPFNLGFYLMDFVMSYMTGAVIGERDVGQPQRRSEFFVHVLWTIGSGMLFMIIPPTTGILWSMAGAADRAIWRAAYLALVDDVVRVLAYPDVRNRKAKGIVVLVQAAMIALLVFWVRFRIAMADPDFQMGK</sequence>